<proteinExistence type="predicted"/>
<organism evidence="2 3">
    <name type="scientific">Coniochaeta ligniaria NRRL 30616</name>
    <dbReference type="NCBI Taxonomy" id="1408157"/>
    <lineage>
        <taxon>Eukaryota</taxon>
        <taxon>Fungi</taxon>
        <taxon>Dikarya</taxon>
        <taxon>Ascomycota</taxon>
        <taxon>Pezizomycotina</taxon>
        <taxon>Sordariomycetes</taxon>
        <taxon>Sordariomycetidae</taxon>
        <taxon>Coniochaetales</taxon>
        <taxon>Coniochaetaceae</taxon>
        <taxon>Coniochaeta</taxon>
    </lineage>
</organism>
<evidence type="ECO:0000313" key="3">
    <source>
        <dbReference type="Proteomes" id="UP000182658"/>
    </source>
</evidence>
<dbReference type="Pfam" id="PF00149">
    <property type="entry name" value="Metallophos"/>
    <property type="match status" value="1"/>
</dbReference>
<reference evidence="2 3" key="1">
    <citation type="submission" date="2016-10" db="EMBL/GenBank/DDBJ databases">
        <title>Draft genome sequence of Coniochaeta ligniaria NRRL30616, a lignocellulolytic fungus for bioabatement of inhibitors in plant biomass hydrolysates.</title>
        <authorList>
            <consortium name="DOE Joint Genome Institute"/>
            <person name="Jimenez D.J."/>
            <person name="Hector R.E."/>
            <person name="Riley R."/>
            <person name="Sun H."/>
            <person name="Grigoriev I.V."/>
            <person name="Van Elsas J.D."/>
            <person name="Nichols N.N."/>
        </authorList>
    </citation>
    <scope>NUCLEOTIDE SEQUENCE [LARGE SCALE GENOMIC DNA]</scope>
    <source>
        <strain evidence="2 3">NRRL 30616</strain>
    </source>
</reference>
<dbReference type="PANTHER" id="PTHR37844:SF2">
    <property type="entry name" value="SER_THR PROTEIN PHOSPHATASE SUPERFAMILY (AFU_ORTHOLOGUE AFUA_1G14840)"/>
    <property type="match status" value="1"/>
</dbReference>
<dbReference type="Proteomes" id="UP000182658">
    <property type="component" value="Unassembled WGS sequence"/>
</dbReference>
<dbReference type="PANTHER" id="PTHR37844">
    <property type="entry name" value="SER/THR PROTEIN PHOSPHATASE SUPERFAMILY (AFU_ORTHOLOGUE AFUA_1G14840)"/>
    <property type="match status" value="1"/>
</dbReference>
<accession>A0A1J7J669</accession>
<dbReference type="InterPro" id="IPR029052">
    <property type="entry name" value="Metallo-depent_PP-like"/>
</dbReference>
<dbReference type="AlphaFoldDB" id="A0A1J7J669"/>
<protein>
    <recommendedName>
        <fullName evidence="1">Calcineurin-like phosphoesterase domain-containing protein</fullName>
    </recommendedName>
</protein>
<dbReference type="InParanoid" id="A0A1J7J669"/>
<gene>
    <name evidence="2" type="ORF">CONLIGDRAFT_651140</name>
</gene>
<evidence type="ECO:0000259" key="1">
    <source>
        <dbReference type="Pfam" id="PF00149"/>
    </source>
</evidence>
<name>A0A1J7J669_9PEZI</name>
<sequence length="279" mass="32099">MPPVPFQILSDLHLETHPSYDFPIKQTAPYLALLGDIGHVADDSLFGFLEKQLRRYWIVFFLLGNHEPTHTSWPVAKSRVRDFSERMEQLRSRSTIGRFVFLDQTRYDINDTVTILGCTLFSRVLPEQALAVGSRFVDFKQIQNWVVENHVDAHLSDLKWLNAQVSEISRTEPQRQIAIFTHYSPTFDARAVDERHTDSPVRSGFATDLQTEECWKSQSVVLWAFGHTHFSCDFVDDLGKNIVANQKGYHGSREEAFEMKKVFLVGRHAESDVTEQVSI</sequence>
<dbReference type="EMBL" id="KV875093">
    <property type="protein sequence ID" value="OIW34867.1"/>
    <property type="molecule type" value="Genomic_DNA"/>
</dbReference>
<dbReference type="GO" id="GO:0016787">
    <property type="term" value="F:hydrolase activity"/>
    <property type="evidence" value="ECO:0007669"/>
    <property type="project" value="InterPro"/>
</dbReference>
<dbReference type="SUPFAM" id="SSF56300">
    <property type="entry name" value="Metallo-dependent phosphatases"/>
    <property type="match status" value="1"/>
</dbReference>
<keyword evidence="3" id="KW-1185">Reference proteome</keyword>
<dbReference type="OrthoDB" id="550558at2759"/>
<dbReference type="InterPro" id="IPR004843">
    <property type="entry name" value="Calcineurin-like_PHP"/>
</dbReference>
<evidence type="ECO:0000313" key="2">
    <source>
        <dbReference type="EMBL" id="OIW34867.1"/>
    </source>
</evidence>
<feature type="domain" description="Calcineurin-like phosphoesterase" evidence="1">
    <location>
        <begin position="27"/>
        <end position="229"/>
    </location>
</feature>